<reference evidence="4 5" key="1">
    <citation type="submission" date="2019-04" db="EMBL/GenBank/DDBJ databases">
        <title>Draft genome sequences of Streptomyces avermitilis ATCC 31267.</title>
        <authorList>
            <person name="Komaki H."/>
            <person name="Tamura T."/>
            <person name="Hosoyama A."/>
        </authorList>
    </citation>
    <scope>NUCLEOTIDE SEQUENCE [LARGE SCALE GENOMIC DNA]</scope>
    <source>
        <strain evidence="4 5">ATCC 31267</strain>
    </source>
</reference>
<evidence type="ECO:0000313" key="6">
    <source>
        <dbReference type="Proteomes" id="UP000302139"/>
    </source>
</evidence>
<dbReference type="PANTHER" id="PTHR39428">
    <property type="entry name" value="F420H(2)-DEPENDENT QUINONE REDUCTASE RV1261C"/>
    <property type="match status" value="1"/>
</dbReference>
<dbReference type="Pfam" id="PF04075">
    <property type="entry name" value="F420H2_quin_red"/>
    <property type="match status" value="1"/>
</dbReference>
<sequence>MTVRAGQVRRDSPLRMNPLPAGVESWVRGLGSWLVRPRDETAVVRDDGTEVMPLEGEYEPSPTQWVRDQVELYESSGGTKGTTLMDTGLPVIILTTLGAKSGKIRKTPLMRVEHDGKYAAVASLGGAPKHPVWYYNVLGTPAVELQDGAVRKEFTAREVTGEEKAQWWERAVAAYPPYAEYQEKTDREIPVFVLEPAG</sequence>
<dbReference type="NCBIfam" id="TIGR00026">
    <property type="entry name" value="hi_GC_TIGR00026"/>
    <property type="match status" value="1"/>
</dbReference>
<accession>A0A4D4M7C0</accession>
<evidence type="ECO:0008006" key="7">
    <source>
        <dbReference type="Google" id="ProtNLM"/>
    </source>
</evidence>
<proteinExistence type="inferred from homology"/>
<dbReference type="GO" id="GO:0070967">
    <property type="term" value="F:coenzyme F420 binding"/>
    <property type="evidence" value="ECO:0007669"/>
    <property type="project" value="TreeGrafter"/>
</dbReference>
<dbReference type="PANTHER" id="PTHR39428:SF3">
    <property type="entry name" value="DEAZAFLAVIN-DEPENDENT NITROREDUCTASE"/>
    <property type="match status" value="1"/>
</dbReference>
<evidence type="ECO:0000313" key="5">
    <source>
        <dbReference type="Proteomes" id="UP000299211"/>
    </source>
</evidence>
<evidence type="ECO:0000313" key="3">
    <source>
        <dbReference type="EMBL" id="GDY67782.1"/>
    </source>
</evidence>
<reference evidence="3 6" key="2">
    <citation type="submission" date="2019-04" db="EMBL/GenBank/DDBJ databases">
        <title>Draft genome sequences of Streptomyces avermitilis NBRC 14893.</title>
        <authorList>
            <person name="Komaki H."/>
            <person name="Tamura T."/>
            <person name="Hosoyama A."/>
        </authorList>
    </citation>
    <scope>NUCLEOTIDE SEQUENCE [LARGE SCALE GENOMIC DNA]</scope>
    <source>
        <strain evidence="3 6">NBRC 14893</strain>
    </source>
</reference>
<evidence type="ECO:0000256" key="1">
    <source>
        <dbReference type="ARBA" id="ARBA00008710"/>
    </source>
</evidence>
<dbReference type="Proteomes" id="UP000302139">
    <property type="component" value="Unassembled WGS sequence"/>
</dbReference>
<dbReference type="EMBL" id="BJHY01000001">
    <property type="protein sequence ID" value="GDY71901.1"/>
    <property type="molecule type" value="Genomic_DNA"/>
</dbReference>
<dbReference type="Proteomes" id="UP000299211">
    <property type="component" value="Unassembled WGS sequence"/>
</dbReference>
<dbReference type="GO" id="GO:0016491">
    <property type="term" value="F:oxidoreductase activity"/>
    <property type="evidence" value="ECO:0007669"/>
    <property type="project" value="InterPro"/>
</dbReference>
<evidence type="ECO:0000256" key="2">
    <source>
        <dbReference type="ARBA" id="ARBA00049106"/>
    </source>
</evidence>
<protein>
    <recommendedName>
        <fullName evidence="7">Nitroreductase</fullName>
    </recommendedName>
</protein>
<dbReference type="EMBL" id="BJHX01000001">
    <property type="protein sequence ID" value="GDY67782.1"/>
    <property type="molecule type" value="Genomic_DNA"/>
</dbReference>
<comment type="caution">
    <text evidence="3">The sequence shown here is derived from an EMBL/GenBank/DDBJ whole genome shotgun (WGS) entry which is preliminary data.</text>
</comment>
<comment type="similarity">
    <text evidence="1">Belongs to the F420H(2)-dependent quinone reductase family.</text>
</comment>
<gene>
    <name evidence="3" type="ORF">SAV14893_071750</name>
    <name evidence="4" type="ORF">SAV31267_013860</name>
</gene>
<organism evidence="3 6">
    <name type="scientific">Streptomyces avermitilis</name>
    <dbReference type="NCBI Taxonomy" id="33903"/>
    <lineage>
        <taxon>Bacteria</taxon>
        <taxon>Bacillati</taxon>
        <taxon>Actinomycetota</taxon>
        <taxon>Actinomycetes</taxon>
        <taxon>Kitasatosporales</taxon>
        <taxon>Streptomycetaceae</taxon>
        <taxon>Streptomyces</taxon>
    </lineage>
</organism>
<dbReference type="AlphaFoldDB" id="A0A4D4M7C0"/>
<comment type="catalytic activity">
    <reaction evidence="2">
        <text>oxidized coenzyme F420-(gamma-L-Glu)(n) + a quinol + H(+) = reduced coenzyme F420-(gamma-L-Glu)(n) + a quinone</text>
        <dbReference type="Rhea" id="RHEA:39663"/>
        <dbReference type="Rhea" id="RHEA-COMP:12939"/>
        <dbReference type="Rhea" id="RHEA-COMP:14378"/>
        <dbReference type="ChEBI" id="CHEBI:15378"/>
        <dbReference type="ChEBI" id="CHEBI:24646"/>
        <dbReference type="ChEBI" id="CHEBI:132124"/>
        <dbReference type="ChEBI" id="CHEBI:133980"/>
        <dbReference type="ChEBI" id="CHEBI:139511"/>
    </reaction>
</comment>
<dbReference type="GO" id="GO:0005886">
    <property type="term" value="C:plasma membrane"/>
    <property type="evidence" value="ECO:0007669"/>
    <property type="project" value="TreeGrafter"/>
</dbReference>
<dbReference type="Gene3D" id="2.30.110.10">
    <property type="entry name" value="Electron Transport, Fmn-binding Protein, Chain A"/>
    <property type="match status" value="1"/>
</dbReference>
<dbReference type="STRING" id="33903.AQJ43_34485"/>
<evidence type="ECO:0000313" key="4">
    <source>
        <dbReference type="EMBL" id="GDY71901.1"/>
    </source>
</evidence>
<dbReference type="InterPro" id="IPR012349">
    <property type="entry name" value="Split_barrel_FMN-bd"/>
</dbReference>
<dbReference type="InterPro" id="IPR004378">
    <property type="entry name" value="F420H2_quin_Rdtase"/>
</dbReference>
<name>A0A4D4M7C0_STRAX</name>